<evidence type="ECO:0000256" key="2">
    <source>
        <dbReference type="ARBA" id="ARBA00008107"/>
    </source>
</evidence>
<evidence type="ECO:0000256" key="1">
    <source>
        <dbReference type="ARBA" id="ARBA00004496"/>
    </source>
</evidence>
<evidence type="ECO:0000259" key="9">
    <source>
        <dbReference type="Pfam" id="PF01895"/>
    </source>
</evidence>
<dbReference type="Pfam" id="PF01895">
    <property type="entry name" value="PhoU"/>
    <property type="match status" value="2"/>
</dbReference>
<dbReference type="AlphaFoldDB" id="A0A4R6BXI3"/>
<proteinExistence type="inferred from homology"/>
<gene>
    <name evidence="10" type="primary">phoU</name>
    <name evidence="10" type="ORF">ERX29_00595</name>
</gene>
<dbReference type="Gene3D" id="1.20.58.220">
    <property type="entry name" value="Phosphate transport system protein phou homolog 2, domain 2"/>
    <property type="match status" value="1"/>
</dbReference>
<dbReference type="FunFam" id="1.20.58.220:FF:000004">
    <property type="entry name" value="Phosphate-specific transport system accessory protein PhoU"/>
    <property type="match status" value="1"/>
</dbReference>
<evidence type="ECO:0000256" key="5">
    <source>
        <dbReference type="ARBA" id="ARBA00022490"/>
    </source>
</evidence>
<dbReference type="InterPro" id="IPR038078">
    <property type="entry name" value="PhoU-like_sf"/>
</dbReference>
<dbReference type="PIRSF" id="PIRSF003107">
    <property type="entry name" value="PhoU"/>
    <property type="match status" value="1"/>
</dbReference>
<dbReference type="GO" id="GO:0006817">
    <property type="term" value="P:phosphate ion transport"/>
    <property type="evidence" value="ECO:0007669"/>
    <property type="project" value="UniProtKB-KW"/>
</dbReference>
<keyword evidence="4 7" id="KW-0813">Transport</keyword>
<accession>A0A4R6BXI3</accession>
<comment type="similarity">
    <text evidence="2 7">Belongs to the PhoU family.</text>
</comment>
<dbReference type="InterPro" id="IPR028366">
    <property type="entry name" value="PhoU"/>
</dbReference>
<keyword evidence="8" id="KW-0175">Coiled coil</keyword>
<dbReference type="EMBL" id="SCWB01000001">
    <property type="protein sequence ID" value="TDM13135.1"/>
    <property type="molecule type" value="Genomic_DNA"/>
</dbReference>
<dbReference type="NCBIfam" id="TIGR02135">
    <property type="entry name" value="phoU_full"/>
    <property type="match status" value="1"/>
</dbReference>
<organism evidence="10 11">
    <name type="scientific">Macrococcus lamae</name>
    <dbReference type="NCBI Taxonomy" id="198484"/>
    <lineage>
        <taxon>Bacteria</taxon>
        <taxon>Bacillati</taxon>
        <taxon>Bacillota</taxon>
        <taxon>Bacilli</taxon>
        <taxon>Bacillales</taxon>
        <taxon>Staphylococcaceae</taxon>
        <taxon>Macrococcus</taxon>
    </lineage>
</organism>
<evidence type="ECO:0000256" key="7">
    <source>
        <dbReference type="PIRNR" id="PIRNR003107"/>
    </source>
</evidence>
<dbReference type="InterPro" id="IPR026022">
    <property type="entry name" value="PhoU_dom"/>
</dbReference>
<comment type="function">
    <text evidence="7">Plays a role in the regulation of phosphate uptake.</text>
</comment>
<keyword evidence="6 7" id="KW-0592">Phosphate transport</keyword>
<comment type="subcellular location">
    <subcellularLocation>
        <location evidence="1 7">Cytoplasm</location>
    </subcellularLocation>
</comment>
<protein>
    <recommendedName>
        <fullName evidence="7">Phosphate-specific transport system accessory protein PhoU</fullName>
    </recommendedName>
</protein>
<dbReference type="SUPFAM" id="SSF109755">
    <property type="entry name" value="PhoU-like"/>
    <property type="match status" value="1"/>
</dbReference>
<dbReference type="GO" id="GO:0045936">
    <property type="term" value="P:negative regulation of phosphate metabolic process"/>
    <property type="evidence" value="ECO:0007669"/>
    <property type="project" value="InterPro"/>
</dbReference>
<evidence type="ECO:0000313" key="10">
    <source>
        <dbReference type="EMBL" id="TDM13135.1"/>
    </source>
</evidence>
<evidence type="ECO:0000256" key="8">
    <source>
        <dbReference type="SAM" id="Coils"/>
    </source>
</evidence>
<evidence type="ECO:0000256" key="6">
    <source>
        <dbReference type="ARBA" id="ARBA00022592"/>
    </source>
</evidence>
<feature type="domain" description="PhoU" evidence="9">
    <location>
        <begin position="146"/>
        <end position="227"/>
    </location>
</feature>
<keyword evidence="11" id="KW-1185">Reference proteome</keyword>
<sequence length="241" mass="28062">MSLTLQIKYSPILLMSRQNDTSLEDLVDMREKYEESLNELIDSVIKLSEEVYHVIERSIDVLNCEDVQEARELIKHDTVINDLENDINEQVISLITKQQPIATDLRIIMASIKIASELERMGDNAGNLAKIRRRVKFEDTVILSRLKTMGKLSLLMLYDLKDAYQQRDVNLTKEIIDRDQDIDDLYKEIVNTTYLIDNDPFISGQAHLAARYLERIGDHITNIAENIYYFITGDRYDKFLK</sequence>
<feature type="coiled-coil region" evidence="8">
    <location>
        <begin position="23"/>
        <end position="50"/>
    </location>
</feature>
<keyword evidence="5 7" id="KW-0963">Cytoplasm</keyword>
<evidence type="ECO:0000313" key="11">
    <source>
        <dbReference type="Proteomes" id="UP000294802"/>
    </source>
</evidence>
<feature type="domain" description="PhoU" evidence="9">
    <location>
        <begin position="45"/>
        <end position="130"/>
    </location>
</feature>
<evidence type="ECO:0000256" key="4">
    <source>
        <dbReference type="ARBA" id="ARBA00022448"/>
    </source>
</evidence>
<dbReference type="GO" id="GO:0005737">
    <property type="term" value="C:cytoplasm"/>
    <property type="evidence" value="ECO:0007669"/>
    <property type="project" value="UniProtKB-SubCell"/>
</dbReference>
<dbReference type="Proteomes" id="UP000294802">
    <property type="component" value="Unassembled WGS sequence"/>
</dbReference>
<dbReference type="OrthoDB" id="9814256at2"/>
<dbReference type="GO" id="GO:0030643">
    <property type="term" value="P:intracellular phosphate ion homeostasis"/>
    <property type="evidence" value="ECO:0007669"/>
    <property type="project" value="InterPro"/>
</dbReference>
<dbReference type="PANTHER" id="PTHR42930">
    <property type="entry name" value="PHOSPHATE-SPECIFIC TRANSPORT SYSTEM ACCESSORY PROTEIN PHOU"/>
    <property type="match status" value="1"/>
</dbReference>
<reference evidence="10 11" key="1">
    <citation type="submission" date="2019-01" db="EMBL/GenBank/DDBJ databases">
        <title>Draft genome sequences of the type strains of six Macrococcus species.</title>
        <authorList>
            <person name="Mazhar S."/>
            <person name="Altermann E."/>
            <person name="Hill C."/>
            <person name="Mcauliffe O."/>
        </authorList>
    </citation>
    <scope>NUCLEOTIDE SEQUENCE [LARGE SCALE GENOMIC DNA]</scope>
    <source>
        <strain evidence="10 11">CCM4815</strain>
    </source>
</reference>
<comment type="caution">
    <text evidence="10">The sequence shown here is derived from an EMBL/GenBank/DDBJ whole genome shotgun (WGS) entry which is preliminary data.</text>
</comment>
<name>A0A4R6BXI3_9STAP</name>
<comment type="subunit">
    <text evidence="3 7">Homodimer.</text>
</comment>
<evidence type="ECO:0000256" key="3">
    <source>
        <dbReference type="ARBA" id="ARBA00011738"/>
    </source>
</evidence>
<dbReference type="PANTHER" id="PTHR42930:SF3">
    <property type="entry name" value="PHOSPHATE-SPECIFIC TRANSPORT SYSTEM ACCESSORY PROTEIN PHOU"/>
    <property type="match status" value="1"/>
</dbReference>